<dbReference type="Proteomes" id="UP001066276">
    <property type="component" value="Chromosome 3_2"/>
</dbReference>
<dbReference type="AlphaFoldDB" id="A0AAV7TK68"/>
<sequence>MDGRPTSVKGREETPWEVRKNPGAGLKIDKDTMERKDTVVEKKKAAEEVGCKVKSVLLSVLGNRLHVEKLLEREDPGAGEACLRDFQTVLLWERELFIVKTVKWPVLLLGMDRGQRTGVLCEPFPYYNVELGEG</sequence>
<keyword evidence="3" id="KW-1185">Reference proteome</keyword>
<organism evidence="2 3">
    <name type="scientific">Pleurodeles waltl</name>
    <name type="common">Iberian ribbed newt</name>
    <dbReference type="NCBI Taxonomy" id="8319"/>
    <lineage>
        <taxon>Eukaryota</taxon>
        <taxon>Metazoa</taxon>
        <taxon>Chordata</taxon>
        <taxon>Craniata</taxon>
        <taxon>Vertebrata</taxon>
        <taxon>Euteleostomi</taxon>
        <taxon>Amphibia</taxon>
        <taxon>Batrachia</taxon>
        <taxon>Caudata</taxon>
        <taxon>Salamandroidea</taxon>
        <taxon>Salamandridae</taxon>
        <taxon>Pleurodelinae</taxon>
        <taxon>Pleurodeles</taxon>
    </lineage>
</organism>
<evidence type="ECO:0000256" key="1">
    <source>
        <dbReference type="SAM" id="MobiDB-lite"/>
    </source>
</evidence>
<accession>A0AAV7TK68</accession>
<comment type="caution">
    <text evidence="2">The sequence shown here is derived from an EMBL/GenBank/DDBJ whole genome shotgun (WGS) entry which is preliminary data.</text>
</comment>
<reference evidence="2" key="1">
    <citation type="journal article" date="2022" name="bioRxiv">
        <title>Sequencing and chromosome-scale assembly of the giantPleurodeles waltlgenome.</title>
        <authorList>
            <person name="Brown T."/>
            <person name="Elewa A."/>
            <person name="Iarovenko S."/>
            <person name="Subramanian E."/>
            <person name="Araus A.J."/>
            <person name="Petzold A."/>
            <person name="Susuki M."/>
            <person name="Suzuki K.-i.T."/>
            <person name="Hayashi T."/>
            <person name="Toyoda A."/>
            <person name="Oliveira C."/>
            <person name="Osipova E."/>
            <person name="Leigh N.D."/>
            <person name="Simon A."/>
            <person name="Yun M.H."/>
        </authorList>
    </citation>
    <scope>NUCLEOTIDE SEQUENCE</scope>
    <source>
        <strain evidence="2">20211129_DDA</strain>
        <tissue evidence="2">Liver</tissue>
    </source>
</reference>
<evidence type="ECO:0000313" key="3">
    <source>
        <dbReference type="Proteomes" id="UP001066276"/>
    </source>
</evidence>
<feature type="region of interest" description="Disordered" evidence="1">
    <location>
        <begin position="1"/>
        <end position="27"/>
    </location>
</feature>
<protein>
    <submittedName>
        <fullName evidence="2">Uncharacterized protein</fullName>
    </submittedName>
</protein>
<feature type="compositionally biased region" description="Basic and acidic residues" evidence="1">
    <location>
        <begin position="1"/>
        <end position="20"/>
    </location>
</feature>
<name>A0AAV7TK68_PLEWA</name>
<gene>
    <name evidence="2" type="ORF">NDU88_002085</name>
</gene>
<evidence type="ECO:0000313" key="2">
    <source>
        <dbReference type="EMBL" id="KAJ1176818.1"/>
    </source>
</evidence>
<proteinExistence type="predicted"/>
<dbReference type="EMBL" id="JANPWB010000006">
    <property type="protein sequence ID" value="KAJ1176818.1"/>
    <property type="molecule type" value="Genomic_DNA"/>
</dbReference>